<evidence type="ECO:0000256" key="2">
    <source>
        <dbReference type="ARBA" id="ARBA00022679"/>
    </source>
</evidence>
<dbReference type="RefSeq" id="WP_197931411.1">
    <property type="nucleotide sequence ID" value="NZ_JBFTEY010000007.1"/>
</dbReference>
<dbReference type="GO" id="GO:0005840">
    <property type="term" value="C:ribosome"/>
    <property type="evidence" value="ECO:0007669"/>
    <property type="project" value="UniProtKB-KW"/>
</dbReference>
<dbReference type="AlphaFoldDB" id="A0A378Q8J2"/>
<dbReference type="GO" id="GO:0032259">
    <property type="term" value="P:methylation"/>
    <property type="evidence" value="ECO:0007669"/>
    <property type="project" value="UniProtKB-KW"/>
</dbReference>
<evidence type="ECO:0000256" key="1">
    <source>
        <dbReference type="ARBA" id="ARBA00022603"/>
    </source>
</evidence>
<dbReference type="PANTHER" id="PTHR43648">
    <property type="entry name" value="ELECTRON TRANSFER FLAVOPROTEIN BETA SUBUNIT LYSINE METHYLTRANSFERASE"/>
    <property type="match status" value="1"/>
</dbReference>
<reference evidence="3 4" key="1">
    <citation type="submission" date="2018-06" db="EMBL/GenBank/DDBJ databases">
        <authorList>
            <consortium name="Pathogen Informatics"/>
            <person name="Doyle S."/>
        </authorList>
    </citation>
    <scope>NUCLEOTIDE SEQUENCE [LARGE SCALE GENOMIC DNA]</scope>
    <source>
        <strain evidence="3 4">NCTC10465</strain>
    </source>
</reference>
<keyword evidence="1 3" id="KW-0489">Methyltransferase</keyword>
<dbReference type="CDD" id="cd02440">
    <property type="entry name" value="AdoMet_MTases"/>
    <property type="match status" value="1"/>
</dbReference>
<protein>
    <submittedName>
        <fullName evidence="3">Ribosomal protein L11 methyltransferase</fullName>
        <ecNumber evidence="3">2.1.1.-</ecNumber>
    </submittedName>
</protein>
<keyword evidence="3" id="KW-0689">Ribosomal protein</keyword>
<dbReference type="EMBL" id="UGPY01000001">
    <property type="protein sequence ID" value="STY97131.1"/>
    <property type="molecule type" value="Genomic_DNA"/>
</dbReference>
<keyword evidence="3" id="KW-0687">Ribonucleoprotein</keyword>
<dbReference type="Gene3D" id="3.40.50.150">
    <property type="entry name" value="Vaccinia Virus protein VP39"/>
    <property type="match status" value="1"/>
</dbReference>
<sequence length="259" mass="28892">MTGNLYVTDAETSAYKTSPYKTSTPSNASDASIVFHRLITALQQVLPSANLAKTYVPLLSKPNQPFYLWLIDADFCHEDLTPTVIENLWNNCPYWVFAWASGQVLAQYILQQPQMVRNKVVMDFGAGSGIVGIAAKMAGAKRVICCDIDSVSLTSCQANAQLNGVTAELLDNLFELKQQFGMDKVDVLLVADVLYDKANLPLLDVFLQYAHEVWVADSRVKNFAHPRYHKVTTLDNTTTLPDMDEAKQFNQVVLYRSTD</sequence>
<dbReference type="GO" id="GO:0016279">
    <property type="term" value="F:protein-lysine N-methyltransferase activity"/>
    <property type="evidence" value="ECO:0007669"/>
    <property type="project" value="TreeGrafter"/>
</dbReference>
<dbReference type="Pfam" id="PF06325">
    <property type="entry name" value="PrmA"/>
    <property type="match status" value="1"/>
</dbReference>
<organism evidence="3 4">
    <name type="scientific">Faucicola osloensis</name>
    <name type="common">Moraxella osloensis</name>
    <dbReference type="NCBI Taxonomy" id="34062"/>
    <lineage>
        <taxon>Bacteria</taxon>
        <taxon>Pseudomonadati</taxon>
        <taxon>Pseudomonadota</taxon>
        <taxon>Gammaproteobacteria</taxon>
        <taxon>Moraxellales</taxon>
        <taxon>Moraxellaceae</taxon>
        <taxon>Faucicola</taxon>
    </lineage>
</organism>
<dbReference type="InterPro" id="IPR029063">
    <property type="entry name" value="SAM-dependent_MTases_sf"/>
</dbReference>
<accession>A0A378Q8J2</accession>
<dbReference type="PANTHER" id="PTHR43648:SF1">
    <property type="entry name" value="ELECTRON TRANSFER FLAVOPROTEIN BETA SUBUNIT LYSINE METHYLTRANSFERASE"/>
    <property type="match status" value="1"/>
</dbReference>
<dbReference type="Proteomes" id="UP000255230">
    <property type="component" value="Unassembled WGS sequence"/>
</dbReference>
<dbReference type="EC" id="2.1.1.-" evidence="3"/>
<dbReference type="InterPro" id="IPR050078">
    <property type="entry name" value="Ribosomal_L11_MeTrfase_PrmA"/>
</dbReference>
<gene>
    <name evidence="3" type="primary">prmA_1</name>
    <name evidence="3" type="ORF">NCTC10465_00908</name>
</gene>
<evidence type="ECO:0000313" key="4">
    <source>
        <dbReference type="Proteomes" id="UP000255230"/>
    </source>
</evidence>
<name>A0A378Q8J2_FAUOS</name>
<keyword evidence="2 3" id="KW-0808">Transferase</keyword>
<dbReference type="SUPFAM" id="SSF53335">
    <property type="entry name" value="S-adenosyl-L-methionine-dependent methyltransferases"/>
    <property type="match status" value="1"/>
</dbReference>
<keyword evidence="4" id="KW-1185">Reference proteome</keyword>
<evidence type="ECO:0000313" key="3">
    <source>
        <dbReference type="EMBL" id="STY97131.1"/>
    </source>
</evidence>
<proteinExistence type="predicted"/>